<keyword evidence="2" id="KW-1185">Reference proteome</keyword>
<sequence length="103" mass="10957">MTPVRVTHMLNTGYRAAELAPAVFGIESVNQDGTVGGVRSGASMARWNVSVDPIDAGHATLEATTEQITRAHEIADNARDVNDFIAAATRDSRNHPWGETPSG</sequence>
<gene>
    <name evidence="1" type="ORF">MSHO_23030</name>
</gene>
<reference evidence="1 2" key="1">
    <citation type="journal article" date="2019" name="Emerg. Microbes Infect.">
        <title>Comprehensive subspecies identification of 175 nontuberculous mycobacteria species based on 7547 genomic profiles.</title>
        <authorList>
            <person name="Matsumoto Y."/>
            <person name="Kinjo T."/>
            <person name="Motooka D."/>
            <person name="Nabeya D."/>
            <person name="Jung N."/>
            <person name="Uechi K."/>
            <person name="Horii T."/>
            <person name="Iida T."/>
            <person name="Fujita J."/>
            <person name="Nakamura S."/>
        </authorList>
    </citation>
    <scope>NUCLEOTIDE SEQUENCE [LARGE SCALE GENOMIC DNA]</scope>
    <source>
        <strain evidence="1 2">JCM 12657</strain>
    </source>
</reference>
<dbReference type="EMBL" id="AP022572">
    <property type="protein sequence ID" value="BBX56958.1"/>
    <property type="molecule type" value="Genomic_DNA"/>
</dbReference>
<accession>A0A7I7LB42</accession>
<evidence type="ECO:0000313" key="1">
    <source>
        <dbReference type="EMBL" id="BBX56958.1"/>
    </source>
</evidence>
<dbReference type="KEGG" id="msho:MSHO_23030"/>
<name>A0A7I7LB42_9MYCO</name>
<dbReference type="AlphaFoldDB" id="A0A7I7LB42"/>
<dbReference type="RefSeq" id="WP_198967279.1">
    <property type="nucleotide sequence ID" value="NZ_AP022572.1"/>
</dbReference>
<evidence type="ECO:0000313" key="2">
    <source>
        <dbReference type="Proteomes" id="UP000467164"/>
    </source>
</evidence>
<protein>
    <submittedName>
        <fullName evidence="1">Uncharacterized protein</fullName>
    </submittedName>
</protein>
<proteinExistence type="predicted"/>
<dbReference type="Proteomes" id="UP000467164">
    <property type="component" value="Chromosome"/>
</dbReference>
<organism evidence="1 2">
    <name type="scientific">Mycobacterium shottsii</name>
    <dbReference type="NCBI Taxonomy" id="133549"/>
    <lineage>
        <taxon>Bacteria</taxon>
        <taxon>Bacillati</taxon>
        <taxon>Actinomycetota</taxon>
        <taxon>Actinomycetes</taxon>
        <taxon>Mycobacteriales</taxon>
        <taxon>Mycobacteriaceae</taxon>
        <taxon>Mycobacterium</taxon>
        <taxon>Mycobacterium ulcerans group</taxon>
    </lineage>
</organism>